<dbReference type="GO" id="GO:0015074">
    <property type="term" value="P:DNA integration"/>
    <property type="evidence" value="ECO:0007669"/>
    <property type="project" value="InterPro"/>
</dbReference>
<dbReference type="Pfam" id="PF07727">
    <property type="entry name" value="RVT_2"/>
    <property type="match status" value="1"/>
</dbReference>
<feature type="compositionally biased region" description="Basic residues" evidence="1">
    <location>
        <begin position="236"/>
        <end position="247"/>
    </location>
</feature>
<dbReference type="PANTHER" id="PTHR11439:SF498">
    <property type="entry name" value="DNAK FAMILY PROTEIN"/>
    <property type="match status" value="1"/>
</dbReference>
<dbReference type="InterPro" id="IPR012337">
    <property type="entry name" value="RNaseH-like_sf"/>
</dbReference>
<comment type="caution">
    <text evidence="3">The sequence shown here is derived from an EMBL/GenBank/DDBJ whole genome shotgun (WGS) entry which is preliminary data.</text>
</comment>
<feature type="region of interest" description="Disordered" evidence="1">
    <location>
        <begin position="560"/>
        <end position="587"/>
    </location>
</feature>
<feature type="region of interest" description="Disordered" evidence="1">
    <location>
        <begin position="234"/>
        <end position="283"/>
    </location>
</feature>
<dbReference type="Proteomes" id="UP001295423">
    <property type="component" value="Unassembled WGS sequence"/>
</dbReference>
<keyword evidence="4" id="KW-1185">Reference proteome</keyword>
<organism evidence="3 4">
    <name type="scientific">Cylindrotheca closterium</name>
    <dbReference type="NCBI Taxonomy" id="2856"/>
    <lineage>
        <taxon>Eukaryota</taxon>
        <taxon>Sar</taxon>
        <taxon>Stramenopiles</taxon>
        <taxon>Ochrophyta</taxon>
        <taxon>Bacillariophyta</taxon>
        <taxon>Bacillariophyceae</taxon>
        <taxon>Bacillariophycidae</taxon>
        <taxon>Bacillariales</taxon>
        <taxon>Bacillariaceae</taxon>
        <taxon>Cylindrotheca</taxon>
    </lineage>
</organism>
<accession>A0AAD2GB76</accession>
<evidence type="ECO:0000313" key="4">
    <source>
        <dbReference type="Proteomes" id="UP001295423"/>
    </source>
</evidence>
<dbReference type="GO" id="GO:0003676">
    <property type="term" value="F:nucleic acid binding"/>
    <property type="evidence" value="ECO:0007669"/>
    <property type="project" value="InterPro"/>
</dbReference>
<dbReference type="EMBL" id="CAKOGP040002317">
    <property type="protein sequence ID" value="CAJ1967260.1"/>
    <property type="molecule type" value="Genomic_DNA"/>
</dbReference>
<dbReference type="PROSITE" id="PS50994">
    <property type="entry name" value="INTEGRASE"/>
    <property type="match status" value="1"/>
</dbReference>
<dbReference type="Gene3D" id="3.30.420.10">
    <property type="entry name" value="Ribonuclease H-like superfamily/Ribonuclease H"/>
    <property type="match status" value="1"/>
</dbReference>
<proteinExistence type="predicted"/>
<name>A0AAD2GB76_9STRA</name>
<feature type="domain" description="Integrase catalytic" evidence="2">
    <location>
        <begin position="326"/>
        <end position="493"/>
    </location>
</feature>
<gene>
    <name evidence="3" type="ORF">CYCCA115_LOCUS22690</name>
</gene>
<dbReference type="InterPro" id="IPR013103">
    <property type="entry name" value="RVT_2"/>
</dbReference>
<protein>
    <recommendedName>
        <fullName evidence="2">Integrase catalytic domain-containing protein</fullName>
    </recommendedName>
</protein>
<dbReference type="InterPro" id="IPR001584">
    <property type="entry name" value="Integrase_cat-core"/>
</dbReference>
<dbReference type="InterPro" id="IPR036397">
    <property type="entry name" value="RNaseH_sf"/>
</dbReference>
<reference evidence="3" key="1">
    <citation type="submission" date="2023-08" db="EMBL/GenBank/DDBJ databases">
        <authorList>
            <person name="Audoor S."/>
            <person name="Bilcke G."/>
        </authorList>
    </citation>
    <scope>NUCLEOTIDE SEQUENCE</scope>
</reference>
<evidence type="ECO:0000313" key="3">
    <source>
        <dbReference type="EMBL" id="CAJ1967260.1"/>
    </source>
</evidence>
<sequence>MHQQAYIGKGQSILSSGQMEHFKIVVDDKSTKVGGQQRLTTPDGFVLPLDIRNGLPYLQMRPPTDRELSNPDIPHVVLTSDTDWDPSVLDHSIEDTEEWAKSVPDYDSEDEERPFDLVGVLKNNKAVTSFKESKLDETIDYFENFNCVLPTDGLYEQHHRACEDLTWFECNMADLFGFGAAPEDSPIPECFEVYEARKRPSVLFDPGQPVNYDIESAPLEANSFKDLILDSDKPTLRRSPRHKARKTPHGESGRPPPPRVHFDDTLTDAPPVYATAGPKTKKRQRDWEKLRQYFAWLPKLVIQKTFDCTTQFARIPMSAHLQRHFRSPFPALNVQRRDEPVATDTVFADTPDIEHGHVAAQFFVGTRSLVSDLYGVSTDGQFLQTLQDNVRKRGAPTKLVSDRARAQTSKAVQDYLRWLFIDDWQSEPHRQNQNPAERRYQDIKRLANRVIDRTGAPPSLWLLAFRYASFVYNHSAVESLGWLTPLQVLTGTTPDISVLLRFQFYEKVYFKLQEPSFPSDSPEAIGYMVGIAEHVGHAMTYKVLDPKTNTVLYWSELRSAQSPTDPNKSLEASDGEEPTPPTIIKSYSDKVPDDNLSLIYDRDEKLRSDDAKALVHNRDLIEKTTSQSEHIQFRVSVNDDEYEDVMAYNEILERLEADQENPTVWKFKRIAGHQGPLHPSHPSYMGSKYNVTMEWENGEITPEPLSVIAKDDPVACAIYARDNNLLDHDGWKRFRSIANRQKKLLRIVNQAKLRSFRTAPRYMYGFEIPKDYKDALRLDRIHGNTKWHNCTKLEMDQLAEYKVFVDIGKGTPIPKGFQKIRVHLVYACKHDGRHKARLVADGHLTSVPVDSVYSGVVSIRGLKLMIFLAELNDLDLWATDIGNAYLEAYTSERVAIVAGPEFGELEGHTLLVSRALYGLRLSGKMWHQRFSACLEEEGFFPCKAEPDIWMRPTPDGKSYEFWTTGIPSRMRFFRDKQGVLCMCPRRYIDRMVDTYQRMFGQKPRTNVTSPLEKGDHPECDTSELLDEEGVTRYQSLVGQLQWAISLGRLDIATAVMTMSSFRSAPRQGHLDRAKRICGYLLKMKNAAIRFRTGLPDYTDVTEPVYDWADSVYGCPTEQIPTEAPTPLGKSVILTHYVDANLFHCMLTGRSVTGILHMINGTPIDAFSKKQATVETATYGSEFVAARTCVEQIMDLRFTLRYLGVPIQGRSYMFGDNESVVNSSSRPDAKLHKRHVVLSFHCVREAVASNMLSFLHINGVKNPADILSKHWGYQQIWPQLRTLLFWVGDTAGED</sequence>
<evidence type="ECO:0000256" key="1">
    <source>
        <dbReference type="SAM" id="MobiDB-lite"/>
    </source>
</evidence>
<dbReference type="PANTHER" id="PTHR11439">
    <property type="entry name" value="GAG-POL-RELATED RETROTRANSPOSON"/>
    <property type="match status" value="1"/>
</dbReference>
<evidence type="ECO:0000259" key="2">
    <source>
        <dbReference type="PROSITE" id="PS50994"/>
    </source>
</evidence>
<dbReference type="SUPFAM" id="SSF53098">
    <property type="entry name" value="Ribonuclease H-like"/>
    <property type="match status" value="1"/>
</dbReference>
<dbReference type="CDD" id="cd09272">
    <property type="entry name" value="RNase_HI_RT_Ty1"/>
    <property type="match status" value="1"/>
</dbReference>